<feature type="transmembrane region" description="Helical" evidence="5">
    <location>
        <begin position="608"/>
        <end position="629"/>
    </location>
</feature>
<name>A0A931GXW6_9CORY</name>
<evidence type="ECO:0000256" key="5">
    <source>
        <dbReference type="SAM" id="Phobius"/>
    </source>
</evidence>
<feature type="transmembrane region" description="Helical" evidence="5">
    <location>
        <begin position="583"/>
        <end position="601"/>
    </location>
</feature>
<proteinExistence type="predicted"/>
<dbReference type="InterPro" id="IPR023908">
    <property type="entry name" value="xxxLxxG_rpt"/>
</dbReference>
<dbReference type="RefSeq" id="WP_231375514.1">
    <property type="nucleotide sequence ID" value="NZ_CP046980.1"/>
</dbReference>
<evidence type="ECO:0000256" key="4">
    <source>
        <dbReference type="ARBA" id="ARBA00023136"/>
    </source>
</evidence>
<evidence type="ECO:0000313" key="7">
    <source>
        <dbReference type="EMBL" id="MBG6122654.1"/>
    </source>
</evidence>
<dbReference type="Proteomes" id="UP000658613">
    <property type="component" value="Unassembled WGS sequence"/>
</dbReference>
<dbReference type="EMBL" id="JADOUE010000001">
    <property type="protein sequence ID" value="MBG6122654.1"/>
    <property type="molecule type" value="Genomic_DNA"/>
</dbReference>
<protein>
    <submittedName>
        <fullName evidence="7">Membrane protein</fullName>
    </submittedName>
</protein>
<dbReference type="PANTHER" id="PTHR43077">
    <property type="entry name" value="TRANSPORT PERMEASE YVFS-RELATED"/>
    <property type="match status" value="1"/>
</dbReference>
<keyword evidence="2 5" id="KW-0812">Transmembrane</keyword>
<evidence type="ECO:0000256" key="3">
    <source>
        <dbReference type="ARBA" id="ARBA00022989"/>
    </source>
</evidence>
<organism evidence="7 8">
    <name type="scientific">Corynebacterium aquatimens</name>
    <dbReference type="NCBI Taxonomy" id="1190508"/>
    <lineage>
        <taxon>Bacteria</taxon>
        <taxon>Bacillati</taxon>
        <taxon>Actinomycetota</taxon>
        <taxon>Actinomycetes</taxon>
        <taxon>Mycobacteriales</taxon>
        <taxon>Corynebacteriaceae</taxon>
        <taxon>Corynebacterium</taxon>
    </lineage>
</organism>
<comment type="caution">
    <text evidence="7">The sequence shown here is derived from an EMBL/GenBank/DDBJ whole genome shotgun (WGS) entry which is preliminary data.</text>
</comment>
<dbReference type="NCBIfam" id="TIGR03057">
    <property type="entry name" value="xxxLxxG_by_4"/>
    <property type="match status" value="7"/>
</dbReference>
<dbReference type="GO" id="GO:0016020">
    <property type="term" value="C:membrane"/>
    <property type="evidence" value="ECO:0007669"/>
    <property type="project" value="UniProtKB-SubCell"/>
</dbReference>
<dbReference type="PANTHER" id="PTHR43077:SF5">
    <property type="entry name" value="PHAGE INFECTION PROTEIN"/>
    <property type="match status" value="1"/>
</dbReference>
<reference evidence="7" key="1">
    <citation type="submission" date="2020-11" db="EMBL/GenBank/DDBJ databases">
        <title>Sequencing the genomes of 1000 actinobacteria strains.</title>
        <authorList>
            <person name="Klenk H.-P."/>
        </authorList>
    </citation>
    <scope>NUCLEOTIDE SEQUENCE</scope>
    <source>
        <strain evidence="7">DSM 45632</strain>
    </source>
</reference>
<dbReference type="InterPro" id="IPR013525">
    <property type="entry name" value="ABC2_TM"/>
</dbReference>
<dbReference type="Gene3D" id="3.40.1710.10">
    <property type="entry name" value="abc type-2 transporter like domain"/>
    <property type="match status" value="1"/>
</dbReference>
<feature type="domain" description="ABC-2 type transporter transmembrane" evidence="6">
    <location>
        <begin position="469"/>
        <end position="687"/>
    </location>
</feature>
<dbReference type="GO" id="GO:0140359">
    <property type="term" value="F:ABC-type transporter activity"/>
    <property type="evidence" value="ECO:0007669"/>
    <property type="project" value="InterPro"/>
</dbReference>
<evidence type="ECO:0000256" key="1">
    <source>
        <dbReference type="ARBA" id="ARBA00004141"/>
    </source>
</evidence>
<comment type="subcellular location">
    <subcellularLocation>
        <location evidence="1">Membrane</location>
        <topology evidence="1">Multi-pass membrane protein</topology>
    </subcellularLocation>
</comment>
<keyword evidence="3 5" id="KW-1133">Transmembrane helix</keyword>
<keyword evidence="8" id="KW-1185">Reference proteome</keyword>
<dbReference type="AlphaFoldDB" id="A0A931GXW6"/>
<feature type="transmembrane region" description="Helical" evidence="5">
    <location>
        <begin position="544"/>
        <end position="563"/>
    </location>
</feature>
<dbReference type="Pfam" id="PF12698">
    <property type="entry name" value="ABC2_membrane_3"/>
    <property type="match status" value="2"/>
</dbReference>
<dbReference type="NCBIfam" id="TIGR03061">
    <property type="entry name" value="pip_yhgE_Nterm"/>
    <property type="match status" value="1"/>
</dbReference>
<gene>
    <name evidence="7" type="ORF">IW254_001623</name>
</gene>
<feature type="transmembrane region" description="Helical" evidence="5">
    <location>
        <begin position="671"/>
        <end position="690"/>
    </location>
</feature>
<evidence type="ECO:0000313" key="8">
    <source>
        <dbReference type="Proteomes" id="UP000658613"/>
    </source>
</evidence>
<feature type="transmembrane region" description="Helical" evidence="5">
    <location>
        <begin position="21"/>
        <end position="43"/>
    </location>
</feature>
<dbReference type="NCBIfam" id="TIGR03062">
    <property type="entry name" value="pip_yhgE_Cterm"/>
    <property type="match status" value="1"/>
</dbReference>
<dbReference type="InterPro" id="IPR017500">
    <property type="entry name" value="Phage_infect_YhgE_N"/>
</dbReference>
<evidence type="ECO:0000256" key="2">
    <source>
        <dbReference type="ARBA" id="ARBA00022692"/>
    </source>
</evidence>
<feature type="domain" description="ABC-2 type transporter transmembrane" evidence="6">
    <location>
        <begin position="25"/>
        <end position="157"/>
    </location>
</feature>
<dbReference type="Gene3D" id="1.10.287.950">
    <property type="entry name" value="Methyl-accepting chemotaxis protein"/>
    <property type="match status" value="1"/>
</dbReference>
<evidence type="ECO:0000259" key="6">
    <source>
        <dbReference type="Pfam" id="PF12698"/>
    </source>
</evidence>
<dbReference type="SUPFAM" id="SSF58104">
    <property type="entry name" value="Methyl-accepting chemotaxis protein (MCP) signaling domain"/>
    <property type="match status" value="1"/>
</dbReference>
<keyword evidence="4 5" id="KW-0472">Membrane</keyword>
<feature type="transmembrane region" description="Helical" evidence="5">
    <location>
        <begin position="512"/>
        <end position="532"/>
    </location>
</feature>
<accession>A0A931GXW6</accession>
<dbReference type="InterPro" id="IPR017501">
    <property type="entry name" value="Phage_infect_YhgE_C"/>
</dbReference>
<sequence>MISGTYIGTHFKRLLHGTLPPLALVAITILPLLFGGLFVWSYYDPIGNLNKVPVALVNSDKGAPGPDGEMLYAGKEVEEKLLEVQPMHFELVSPEEAKKGIADGTYYLGVEIPTDFSEAVTSVQEDDPHPAKLNVTLNNTNGFIPTMLGNQVTRVMTSVISETVGETITHQLFVGFNTVGEGMDQASDGANKLHDGTSKAKDGGVKLRDGAGQLNEGLNTANDKIPELVGGIEKLDNGAGQLHDGAARLNDGLSQASDGADQLANGLGALKGGADRLGDGAGQIAGGVDKIAGVTDQLAAVAGALGQVNVQFEQALRDLEASPVPAAQQVAAQIRELQRQLAPSGEFAALGPDVYAQVKALQDGTHELAYQLGDPGSDFRSGIARAGNGADTLAQALHQLSDGSGQLLAATTQLKDGTSQLVVGARTLADGTSRLADGSDQLVVGVDQLNDGLIQLDDGSGELALKITEGAEELPRWHGERLDKASEAASSPVRMVNTGEDVTTFGQGLSPFFLSLSLWFGGLITFMIYNPLTRRIIDSGANPARMMMANLIPAVLIGAVQAFNLWWVQTLLLKVDPVHPAEMLGILVFVSAVFMTLILALNSLLGAAIARFLAMILMSLQLVSSNGLYPPEVQPKFIQWMHTIDPMRFSVDLVRFCLFGGAEGNHRPHQALIILAIIGVLSFIAGSIGYRLQRTVRMKDIHPELQV</sequence>
<dbReference type="InterPro" id="IPR051328">
    <property type="entry name" value="T7SS_ABC-Transporter"/>
</dbReference>